<proteinExistence type="predicted"/>
<evidence type="ECO:0000313" key="2">
    <source>
        <dbReference type="Proteomes" id="UP000814140"/>
    </source>
</evidence>
<dbReference type="Proteomes" id="UP000814140">
    <property type="component" value="Unassembled WGS sequence"/>
</dbReference>
<name>A0ACB8T160_9AGAM</name>
<sequence length="761" mass="84021">MVSPLQYTPIEEIQTIHDDLGKTFRAGKARPLVWRQHQLRQVLLMLRENEAAIVASLDADLRKPVAESLFGEIALPAQRAEQTLASLEEWTKPETVTVDAWQQPWNPTIYKTPKGVVLIIATWNFPWSLVLSSLIGAIAAGCPAVLKPSEISAHCAQLMGELIPKYVDQSAYRVVNGGVKETTRLLELKWDHISYVGNSTVARIIAAAAAKHLTPLTLELGGKSPTVIDAAHTDLRLAAKRILWGKNINAGQVCIAPDYILIQRDYQDALIEALKEAYAVMEPNGALGSSTYCGIINAAHYGRLQGLMGRTTGQLVMGGKADGKKFIEPTVYKDVKGGDALMEAELFGPILPIVPVDSMQEAIEFINDRPHPLVLYVFTDDAELKQAFIDTTLSGTLEFNDVIPNVAGLPFAGVGESGYGAQNMKYTFDEFTHNRASVDIPFSTKPRMSKVWSCEANMYNILTADLSTKTERHLITELKIDGKRPRPWLDRLLTGSCRDYKGLDASSRASLSASLLPLSTCRSPLNMDLAPSLPKPDKASCAQCGISDCPLRRCGKCRAVPYCSTECQKADWKSHKTVCEVYIEDKVLRSTGVYVGEKAPKTKKGETARTRNIDRAKTHFLAVTLRRTESSDPRTLYSLVDAEVIPLSFLEEAWSTRANMRDLIPMSPRAILENDADQRRRDGGLGSVMVMSMELPKGDDRPPRDALTQINVHILQPLGVYNVHKTALSRLRSFSRDMAMKCLKNSLDGGAYSLTFQPRPL</sequence>
<keyword evidence="2" id="KW-1185">Reference proteome</keyword>
<evidence type="ECO:0000313" key="1">
    <source>
        <dbReference type="EMBL" id="KAI0062450.1"/>
    </source>
</evidence>
<dbReference type="EMBL" id="MU277207">
    <property type="protein sequence ID" value="KAI0062450.1"/>
    <property type="molecule type" value="Genomic_DNA"/>
</dbReference>
<gene>
    <name evidence="1" type="ORF">BV25DRAFT_1838300</name>
</gene>
<organism evidence="1 2">
    <name type="scientific">Artomyces pyxidatus</name>
    <dbReference type="NCBI Taxonomy" id="48021"/>
    <lineage>
        <taxon>Eukaryota</taxon>
        <taxon>Fungi</taxon>
        <taxon>Dikarya</taxon>
        <taxon>Basidiomycota</taxon>
        <taxon>Agaricomycotina</taxon>
        <taxon>Agaricomycetes</taxon>
        <taxon>Russulales</taxon>
        <taxon>Auriscalpiaceae</taxon>
        <taxon>Artomyces</taxon>
    </lineage>
</organism>
<accession>A0ACB8T160</accession>
<protein>
    <submittedName>
        <fullName evidence="1">ALDH-like protein</fullName>
    </submittedName>
</protein>
<reference evidence="1" key="1">
    <citation type="submission" date="2021-03" db="EMBL/GenBank/DDBJ databases">
        <authorList>
            <consortium name="DOE Joint Genome Institute"/>
            <person name="Ahrendt S."/>
            <person name="Looney B.P."/>
            <person name="Miyauchi S."/>
            <person name="Morin E."/>
            <person name="Drula E."/>
            <person name="Courty P.E."/>
            <person name="Chicoki N."/>
            <person name="Fauchery L."/>
            <person name="Kohler A."/>
            <person name="Kuo A."/>
            <person name="Labutti K."/>
            <person name="Pangilinan J."/>
            <person name="Lipzen A."/>
            <person name="Riley R."/>
            <person name="Andreopoulos W."/>
            <person name="He G."/>
            <person name="Johnson J."/>
            <person name="Barry K.W."/>
            <person name="Grigoriev I.V."/>
            <person name="Nagy L."/>
            <person name="Hibbett D."/>
            <person name="Henrissat B."/>
            <person name="Matheny P.B."/>
            <person name="Labbe J."/>
            <person name="Martin F."/>
        </authorList>
    </citation>
    <scope>NUCLEOTIDE SEQUENCE</scope>
    <source>
        <strain evidence="1">HHB10654</strain>
    </source>
</reference>
<reference evidence="1" key="2">
    <citation type="journal article" date="2022" name="New Phytol.">
        <title>Evolutionary transition to the ectomycorrhizal habit in the genomes of a hyperdiverse lineage of mushroom-forming fungi.</title>
        <authorList>
            <person name="Looney B."/>
            <person name="Miyauchi S."/>
            <person name="Morin E."/>
            <person name="Drula E."/>
            <person name="Courty P.E."/>
            <person name="Kohler A."/>
            <person name="Kuo A."/>
            <person name="LaButti K."/>
            <person name="Pangilinan J."/>
            <person name="Lipzen A."/>
            <person name="Riley R."/>
            <person name="Andreopoulos W."/>
            <person name="He G."/>
            <person name="Johnson J."/>
            <person name="Nolan M."/>
            <person name="Tritt A."/>
            <person name="Barry K.W."/>
            <person name="Grigoriev I.V."/>
            <person name="Nagy L.G."/>
            <person name="Hibbett D."/>
            <person name="Henrissat B."/>
            <person name="Matheny P.B."/>
            <person name="Labbe J."/>
            <person name="Martin F.M."/>
        </authorList>
    </citation>
    <scope>NUCLEOTIDE SEQUENCE</scope>
    <source>
        <strain evidence="1">HHB10654</strain>
    </source>
</reference>
<comment type="caution">
    <text evidence="1">The sequence shown here is derived from an EMBL/GenBank/DDBJ whole genome shotgun (WGS) entry which is preliminary data.</text>
</comment>